<evidence type="ECO:0000256" key="1">
    <source>
        <dbReference type="SAM" id="SignalP"/>
    </source>
</evidence>
<reference evidence="2 3" key="1">
    <citation type="submission" date="2020-01" db="EMBL/GenBank/DDBJ databases">
        <title>Microvirga sp. nov., an arsenate reduction bacterium isolated from Tibet hotspring sediments.</title>
        <authorList>
            <person name="Yuan C.-G."/>
        </authorList>
    </citation>
    <scope>NUCLEOTIDE SEQUENCE [LARGE SCALE GENOMIC DNA]</scope>
    <source>
        <strain evidence="2 3">SYSU G3D203</strain>
    </source>
</reference>
<name>A0ABW9Z2B5_9HYPH</name>
<gene>
    <name evidence="2" type="ORF">GR303_20960</name>
</gene>
<accession>A0ABW9Z2B5</accession>
<dbReference type="EMBL" id="JAAAXJ010000019">
    <property type="protein sequence ID" value="NBJ26813.1"/>
    <property type="molecule type" value="Genomic_DNA"/>
</dbReference>
<protein>
    <recommendedName>
        <fullName evidence="4">Copper chaperone PCu(A)C</fullName>
    </recommendedName>
</protein>
<comment type="caution">
    <text evidence="2">The sequence shown here is derived from an EMBL/GenBank/DDBJ whole genome shotgun (WGS) entry which is preliminary data.</text>
</comment>
<sequence>MHNTRRTTVKHLILALAIAASPLAAAAHETAKGPNGGPVVDSSGHHVEMVAKDTSLVVYLTEGADKPLASAGTKNARAIVQDGGNTATVPLQPAEPNKLVGALAQPLGSGARVVVSATMADGHTVQARFAGN</sequence>
<feature type="chain" id="PRO_5046206613" description="Copper chaperone PCu(A)C" evidence="1">
    <location>
        <begin position="27"/>
        <end position="132"/>
    </location>
</feature>
<evidence type="ECO:0008006" key="4">
    <source>
        <dbReference type="Google" id="ProtNLM"/>
    </source>
</evidence>
<keyword evidence="1" id="KW-0732">Signal</keyword>
<keyword evidence="3" id="KW-1185">Reference proteome</keyword>
<dbReference type="Proteomes" id="UP000818323">
    <property type="component" value="Unassembled WGS sequence"/>
</dbReference>
<feature type="signal peptide" evidence="1">
    <location>
        <begin position="1"/>
        <end position="26"/>
    </location>
</feature>
<evidence type="ECO:0000313" key="3">
    <source>
        <dbReference type="Proteomes" id="UP000818323"/>
    </source>
</evidence>
<organism evidence="2 3">
    <name type="scientific">Microvirga arsenatis</name>
    <dbReference type="NCBI Taxonomy" id="2692265"/>
    <lineage>
        <taxon>Bacteria</taxon>
        <taxon>Pseudomonadati</taxon>
        <taxon>Pseudomonadota</taxon>
        <taxon>Alphaproteobacteria</taxon>
        <taxon>Hyphomicrobiales</taxon>
        <taxon>Methylobacteriaceae</taxon>
        <taxon>Microvirga</taxon>
    </lineage>
</organism>
<evidence type="ECO:0000313" key="2">
    <source>
        <dbReference type="EMBL" id="NBJ26813.1"/>
    </source>
</evidence>
<proteinExistence type="predicted"/>